<dbReference type="PIRSF" id="PIRSF006066">
    <property type="entry name" value="HI0050"/>
    <property type="match status" value="1"/>
</dbReference>
<organism evidence="9 10">
    <name type="scientific">Leucobacter aridicollis</name>
    <dbReference type="NCBI Taxonomy" id="283878"/>
    <lineage>
        <taxon>Bacteria</taxon>
        <taxon>Bacillati</taxon>
        <taxon>Actinomycetota</taxon>
        <taxon>Actinomycetes</taxon>
        <taxon>Micrococcales</taxon>
        <taxon>Microbacteriaceae</taxon>
        <taxon>Leucobacter</taxon>
    </lineage>
</organism>
<evidence type="ECO:0000256" key="6">
    <source>
        <dbReference type="ARBA" id="ARBA00023136"/>
    </source>
</evidence>
<evidence type="ECO:0000313" key="9">
    <source>
        <dbReference type="EMBL" id="NYD25719.1"/>
    </source>
</evidence>
<feature type="transmembrane region" description="Helical" evidence="7">
    <location>
        <begin position="133"/>
        <end position="161"/>
    </location>
</feature>
<feature type="domain" description="TRAP C4-dicarboxylate transport system permease DctM subunit" evidence="8">
    <location>
        <begin position="7"/>
        <end position="416"/>
    </location>
</feature>
<dbReference type="EMBL" id="JACCBD010000001">
    <property type="protein sequence ID" value="NYD25719.1"/>
    <property type="molecule type" value="Genomic_DNA"/>
</dbReference>
<accession>A0A852R5I1</accession>
<feature type="transmembrane region" description="Helical" evidence="7">
    <location>
        <begin position="400"/>
        <end position="421"/>
    </location>
</feature>
<dbReference type="Pfam" id="PF06808">
    <property type="entry name" value="DctM"/>
    <property type="match status" value="1"/>
</dbReference>
<gene>
    <name evidence="9" type="ORF">BJ960_000522</name>
</gene>
<evidence type="ECO:0000256" key="2">
    <source>
        <dbReference type="ARBA" id="ARBA00022475"/>
    </source>
</evidence>
<dbReference type="GO" id="GO:0005886">
    <property type="term" value="C:plasma membrane"/>
    <property type="evidence" value="ECO:0007669"/>
    <property type="project" value="UniProtKB-SubCell"/>
</dbReference>
<feature type="transmembrane region" description="Helical" evidence="7">
    <location>
        <begin position="241"/>
        <end position="260"/>
    </location>
</feature>
<sequence length="425" mass="44708">MLLLALFVVLLALLALRVPVYLSLLSVSLIYVFVDGRAMSLVVQRLTSGLESFPLVAVPLFVLAGSIMAGGGLAERLMSFAGTLVGHFKGGLAQVNVLNSLMIGGMSGSAQADAAIDSKVLVPIMRREGYSNAYASALTAASSSISPILPPSIGLILYGVLADVSVGALFMGGVLPALLIAVVLSVAVRILAERLNHPRARDTRASFREVMQGFRASFSALLMPVLLLVGLRMGVFTPTELSAVAVIYALLVSMFVYKQMTWRDIPKVLKDAALTSAMLMLIIAAAAVFSIVVAYERVPQQLGDLLGVVGENPILFLLLVNVILLLLGAVIDAMSLMIIMTPMLAPLAVGLGIDPVQFGVMVVLNVTIGSITPPVGSTLFTVSAITGAKIGEITRAFMPFFLALIIVLLLVSYVPAVTTFLPSVL</sequence>
<keyword evidence="10" id="KW-1185">Reference proteome</keyword>
<feature type="transmembrane region" description="Helical" evidence="7">
    <location>
        <begin position="272"/>
        <end position="294"/>
    </location>
</feature>
<evidence type="ECO:0000256" key="5">
    <source>
        <dbReference type="ARBA" id="ARBA00022989"/>
    </source>
</evidence>
<evidence type="ECO:0000259" key="8">
    <source>
        <dbReference type="Pfam" id="PF06808"/>
    </source>
</evidence>
<feature type="transmembrane region" description="Helical" evidence="7">
    <location>
        <begin position="314"/>
        <end position="331"/>
    </location>
</feature>
<keyword evidence="4 7" id="KW-0812">Transmembrane</keyword>
<dbReference type="NCBIfam" id="TIGR00786">
    <property type="entry name" value="dctM"/>
    <property type="match status" value="1"/>
</dbReference>
<keyword evidence="3" id="KW-0997">Cell inner membrane</keyword>
<proteinExistence type="predicted"/>
<evidence type="ECO:0000256" key="3">
    <source>
        <dbReference type="ARBA" id="ARBA00022519"/>
    </source>
</evidence>
<evidence type="ECO:0000256" key="4">
    <source>
        <dbReference type="ARBA" id="ARBA00022692"/>
    </source>
</evidence>
<comment type="subcellular location">
    <subcellularLocation>
        <location evidence="1">Cell inner membrane</location>
        <topology evidence="1">Multi-pass membrane protein</topology>
    </subcellularLocation>
</comment>
<feature type="transmembrane region" description="Helical" evidence="7">
    <location>
        <begin position="53"/>
        <end position="74"/>
    </location>
</feature>
<evidence type="ECO:0000256" key="1">
    <source>
        <dbReference type="ARBA" id="ARBA00004429"/>
    </source>
</evidence>
<dbReference type="PANTHER" id="PTHR33362">
    <property type="entry name" value="SIALIC ACID TRAP TRANSPORTER PERMEASE PROTEIN SIAT-RELATED"/>
    <property type="match status" value="1"/>
</dbReference>
<dbReference type="GO" id="GO:0022857">
    <property type="term" value="F:transmembrane transporter activity"/>
    <property type="evidence" value="ECO:0007669"/>
    <property type="project" value="TreeGrafter"/>
</dbReference>
<keyword evidence="2" id="KW-1003">Cell membrane</keyword>
<dbReference type="InterPro" id="IPR004681">
    <property type="entry name" value="TRAP_DctM"/>
</dbReference>
<evidence type="ECO:0000256" key="7">
    <source>
        <dbReference type="SAM" id="Phobius"/>
    </source>
</evidence>
<dbReference type="AlphaFoldDB" id="A0A852R5I1"/>
<name>A0A852R5I1_9MICO</name>
<comment type="caution">
    <text evidence="9">The sequence shown here is derived from an EMBL/GenBank/DDBJ whole genome shotgun (WGS) entry which is preliminary data.</text>
</comment>
<evidence type="ECO:0000313" key="10">
    <source>
        <dbReference type="Proteomes" id="UP000586095"/>
    </source>
</evidence>
<feature type="transmembrane region" description="Helical" evidence="7">
    <location>
        <begin position="213"/>
        <end position="235"/>
    </location>
</feature>
<protein>
    <submittedName>
        <fullName evidence="9">Tripartite ATP-independent transporter DctM subunit</fullName>
    </submittedName>
</protein>
<keyword evidence="5 7" id="KW-1133">Transmembrane helix</keyword>
<dbReference type="Proteomes" id="UP000586095">
    <property type="component" value="Unassembled WGS sequence"/>
</dbReference>
<feature type="transmembrane region" description="Helical" evidence="7">
    <location>
        <begin position="167"/>
        <end position="192"/>
    </location>
</feature>
<reference evidence="9 10" key="1">
    <citation type="submission" date="2020-07" db="EMBL/GenBank/DDBJ databases">
        <title>Sequencing the genomes of 1000 actinobacteria strains.</title>
        <authorList>
            <person name="Klenk H.-P."/>
        </authorList>
    </citation>
    <scope>NUCLEOTIDE SEQUENCE [LARGE SCALE GENOMIC DNA]</scope>
    <source>
        <strain evidence="9 10">DSM 17380</strain>
    </source>
</reference>
<dbReference type="RefSeq" id="WP_119283388.1">
    <property type="nucleotide sequence ID" value="NZ_BAAALZ010000002.1"/>
</dbReference>
<keyword evidence="6 7" id="KW-0472">Membrane</keyword>
<dbReference type="InterPro" id="IPR010656">
    <property type="entry name" value="DctM"/>
</dbReference>